<dbReference type="InterPro" id="IPR029063">
    <property type="entry name" value="SAM-dependent_MTases_sf"/>
</dbReference>
<evidence type="ECO:0000313" key="6">
    <source>
        <dbReference type="EMBL" id="KAK4485113.1"/>
    </source>
</evidence>
<keyword evidence="5" id="KW-0460">Magnesium</keyword>
<name>A0ABR0D8I5_9LAMI</name>
<dbReference type="SUPFAM" id="SSF53335">
    <property type="entry name" value="S-adenosyl-L-methionine-dependent methyltransferases"/>
    <property type="match status" value="1"/>
</dbReference>
<comment type="similarity">
    <text evidence="1">Belongs to the methyltransferase superfamily. Type-7 methyltransferase family.</text>
</comment>
<dbReference type="InterPro" id="IPR005299">
    <property type="entry name" value="MeTrfase_7"/>
</dbReference>
<evidence type="ECO:0000256" key="1">
    <source>
        <dbReference type="ARBA" id="ARBA00007967"/>
    </source>
</evidence>
<dbReference type="Proteomes" id="UP001291926">
    <property type="component" value="Unassembled WGS sequence"/>
</dbReference>
<organism evidence="6 7">
    <name type="scientific">Penstemon davidsonii</name>
    <dbReference type="NCBI Taxonomy" id="160366"/>
    <lineage>
        <taxon>Eukaryota</taxon>
        <taxon>Viridiplantae</taxon>
        <taxon>Streptophyta</taxon>
        <taxon>Embryophyta</taxon>
        <taxon>Tracheophyta</taxon>
        <taxon>Spermatophyta</taxon>
        <taxon>Magnoliopsida</taxon>
        <taxon>eudicotyledons</taxon>
        <taxon>Gunneridae</taxon>
        <taxon>Pentapetalae</taxon>
        <taxon>asterids</taxon>
        <taxon>lamiids</taxon>
        <taxon>Lamiales</taxon>
        <taxon>Plantaginaceae</taxon>
        <taxon>Cheloneae</taxon>
        <taxon>Penstemon</taxon>
    </lineage>
</organism>
<evidence type="ECO:0000256" key="5">
    <source>
        <dbReference type="ARBA" id="ARBA00022842"/>
    </source>
</evidence>
<evidence type="ECO:0000313" key="7">
    <source>
        <dbReference type="Proteomes" id="UP001291926"/>
    </source>
</evidence>
<sequence>MNAGEGQHSYVKNSTYQRGVVNVAKSIIEEEIAKKLDVSSINSFRIADYGCATGHNSFPAIKIITQAITRKISGLASHDHEFSVYFNDNVTNDFNTLFRSLPKNNYYNALGLPGDFHGRLLPKSSLHFAYCSWSLHWLTEAPATALNNGATMYSGNIKDQVYDAYLYQFGKDLGSFLDARAHELVSGGLMTLLIPTVPSFWDPQTEYTLITEINLLGSCLMDMAKEGIIDEAKVDAFKTPLYFATPEELKTIIDNNNNYSIERFEILNNPGKHTLPSVSDRAAFYRAVIEKLIGDHFGTEIIDEFFNRYMKKLAASSVLVNSGNDKSHVTLVVLKRKAN</sequence>
<evidence type="ECO:0000256" key="4">
    <source>
        <dbReference type="ARBA" id="ARBA00022723"/>
    </source>
</evidence>
<dbReference type="Gene3D" id="3.40.50.150">
    <property type="entry name" value="Vaccinia Virus protein VP39"/>
    <property type="match status" value="1"/>
</dbReference>
<dbReference type="InterPro" id="IPR042086">
    <property type="entry name" value="MeTrfase_capping"/>
</dbReference>
<proteinExistence type="inferred from homology"/>
<dbReference type="Pfam" id="PF03492">
    <property type="entry name" value="Methyltransf_7"/>
    <property type="match status" value="1"/>
</dbReference>
<dbReference type="PANTHER" id="PTHR31009">
    <property type="entry name" value="S-ADENOSYL-L-METHIONINE:CARBOXYL METHYLTRANSFERASE FAMILY PROTEIN"/>
    <property type="match status" value="1"/>
</dbReference>
<keyword evidence="4" id="KW-0479">Metal-binding</keyword>
<comment type="caution">
    <text evidence="6">The sequence shown here is derived from an EMBL/GenBank/DDBJ whole genome shotgun (WGS) entry which is preliminary data.</text>
</comment>
<protein>
    <recommendedName>
        <fullName evidence="8">S-adenosylmethionine-dependent methyltransferase</fullName>
    </recommendedName>
</protein>
<dbReference type="Gene3D" id="1.10.1200.270">
    <property type="entry name" value="Methyltransferase, alpha-helical capping domain"/>
    <property type="match status" value="1"/>
</dbReference>
<evidence type="ECO:0000256" key="2">
    <source>
        <dbReference type="ARBA" id="ARBA00022603"/>
    </source>
</evidence>
<keyword evidence="7" id="KW-1185">Reference proteome</keyword>
<dbReference type="EMBL" id="JAYDYQ010002533">
    <property type="protein sequence ID" value="KAK4485113.1"/>
    <property type="molecule type" value="Genomic_DNA"/>
</dbReference>
<gene>
    <name evidence="6" type="ORF">RD792_007723</name>
</gene>
<reference evidence="6 7" key="1">
    <citation type="journal article" date="2023" name="bioRxiv">
        <title>Genome report: Whole genome sequence and annotation of Penstemon davidsonii.</title>
        <authorList>
            <person name="Ostevik K.L."/>
            <person name="Alabady M."/>
            <person name="Zhang M."/>
            <person name="Rausher M.D."/>
        </authorList>
    </citation>
    <scope>NUCLEOTIDE SEQUENCE [LARGE SCALE GENOMIC DNA]</scope>
    <source>
        <strain evidence="6">DNT005</strain>
        <tissue evidence="6">Whole leaf</tissue>
    </source>
</reference>
<evidence type="ECO:0008006" key="8">
    <source>
        <dbReference type="Google" id="ProtNLM"/>
    </source>
</evidence>
<evidence type="ECO:0000256" key="3">
    <source>
        <dbReference type="ARBA" id="ARBA00022679"/>
    </source>
</evidence>
<keyword evidence="2" id="KW-0489">Methyltransferase</keyword>
<accession>A0ABR0D8I5</accession>
<keyword evidence="3" id="KW-0808">Transferase</keyword>